<keyword evidence="2 5" id="KW-0812">Transmembrane</keyword>
<evidence type="ECO:0000256" key="5">
    <source>
        <dbReference type="SAM" id="Phobius"/>
    </source>
</evidence>
<keyword evidence="4 5" id="KW-0472">Membrane</keyword>
<dbReference type="STRING" id="103827.A0A0N5DCJ5"/>
<dbReference type="AlphaFoldDB" id="A0A0N5DCJ5"/>
<feature type="transmembrane region" description="Helical" evidence="5">
    <location>
        <begin position="7"/>
        <end position="28"/>
    </location>
</feature>
<dbReference type="Pfam" id="PF10292">
    <property type="entry name" value="7TM_GPCR_Srab"/>
    <property type="match status" value="1"/>
</dbReference>
<dbReference type="GO" id="GO:0016020">
    <property type="term" value="C:membrane"/>
    <property type="evidence" value="ECO:0007669"/>
    <property type="project" value="UniProtKB-SubCell"/>
</dbReference>
<protein>
    <submittedName>
        <fullName evidence="8">Solute carrier family 40 protein</fullName>
    </submittedName>
</protein>
<accession>A0A0N5DCJ5</accession>
<evidence type="ECO:0000313" key="8">
    <source>
        <dbReference type="WBParaSite" id="TCLT_0001091901-mRNA-1"/>
    </source>
</evidence>
<dbReference type="InterPro" id="IPR019408">
    <property type="entry name" value="7TM_GPCR_serpentine_rcpt_Srab"/>
</dbReference>
<proteinExistence type="predicted"/>
<sequence>MSLWECFLIRTLITLTIFLNAISIPAIVIERAIGTYFASKYEKIGKKVGFTLVIAQIIIASGSFFTVLRDEPLSTKKVPYCSSVNSEERSLKHISLSLKTVSITIRMNIAGIYQRKKNI</sequence>
<name>A0A0N5DCJ5_THECL</name>
<comment type="subcellular location">
    <subcellularLocation>
        <location evidence="1">Membrane</location>
        <topology evidence="1">Multi-pass membrane protein</topology>
    </subcellularLocation>
</comment>
<organism evidence="8">
    <name type="scientific">Thelazia callipaeda</name>
    <name type="common">Oriental eyeworm</name>
    <name type="synonym">Parasitic nematode</name>
    <dbReference type="NCBI Taxonomy" id="103827"/>
    <lineage>
        <taxon>Eukaryota</taxon>
        <taxon>Metazoa</taxon>
        <taxon>Ecdysozoa</taxon>
        <taxon>Nematoda</taxon>
        <taxon>Chromadorea</taxon>
        <taxon>Rhabditida</taxon>
        <taxon>Spirurina</taxon>
        <taxon>Spiruromorpha</taxon>
        <taxon>Thelazioidea</taxon>
        <taxon>Thelaziidae</taxon>
        <taxon>Thelazia</taxon>
    </lineage>
</organism>
<dbReference type="Proteomes" id="UP000276776">
    <property type="component" value="Unassembled WGS sequence"/>
</dbReference>
<evidence type="ECO:0000313" key="6">
    <source>
        <dbReference type="EMBL" id="VDN08614.1"/>
    </source>
</evidence>
<feature type="transmembrane region" description="Helical" evidence="5">
    <location>
        <begin position="48"/>
        <end position="68"/>
    </location>
</feature>
<dbReference type="OrthoDB" id="5857479at2759"/>
<dbReference type="WBParaSite" id="TCLT_0001091901-mRNA-1">
    <property type="protein sequence ID" value="TCLT_0001091901-mRNA-1"/>
    <property type="gene ID" value="TCLT_0001091901"/>
</dbReference>
<keyword evidence="7" id="KW-1185">Reference proteome</keyword>
<reference evidence="8" key="1">
    <citation type="submission" date="2017-02" db="UniProtKB">
        <authorList>
            <consortium name="WormBaseParasite"/>
        </authorList>
    </citation>
    <scope>IDENTIFICATION</scope>
</reference>
<reference evidence="6 7" key="2">
    <citation type="submission" date="2018-11" db="EMBL/GenBank/DDBJ databases">
        <authorList>
            <consortium name="Pathogen Informatics"/>
        </authorList>
    </citation>
    <scope>NUCLEOTIDE SEQUENCE [LARGE SCALE GENOMIC DNA]</scope>
</reference>
<dbReference type="EMBL" id="UYYF01005577">
    <property type="protein sequence ID" value="VDN08614.1"/>
    <property type="molecule type" value="Genomic_DNA"/>
</dbReference>
<evidence type="ECO:0000256" key="2">
    <source>
        <dbReference type="ARBA" id="ARBA00022692"/>
    </source>
</evidence>
<evidence type="ECO:0000256" key="1">
    <source>
        <dbReference type="ARBA" id="ARBA00004141"/>
    </source>
</evidence>
<evidence type="ECO:0000256" key="4">
    <source>
        <dbReference type="ARBA" id="ARBA00023136"/>
    </source>
</evidence>
<evidence type="ECO:0000256" key="3">
    <source>
        <dbReference type="ARBA" id="ARBA00022989"/>
    </source>
</evidence>
<evidence type="ECO:0000313" key="7">
    <source>
        <dbReference type="Proteomes" id="UP000276776"/>
    </source>
</evidence>
<keyword evidence="3 5" id="KW-1133">Transmembrane helix</keyword>
<gene>
    <name evidence="6" type="ORF">TCLT_LOCUS10896</name>
</gene>